<reference evidence="1" key="1">
    <citation type="submission" date="2022-12" db="EMBL/GenBank/DDBJ databases">
        <title>Reference genome sequencing for broad-spectrum identification of bacterial and archaeal isolates by mass spectrometry.</title>
        <authorList>
            <person name="Sekiguchi Y."/>
            <person name="Tourlousse D.M."/>
        </authorList>
    </citation>
    <scope>NUCLEOTIDE SEQUENCE</scope>
    <source>
        <strain evidence="1">10succ1</strain>
    </source>
</reference>
<protein>
    <submittedName>
        <fullName evidence="1">Uncharacterized protein</fullName>
    </submittedName>
</protein>
<dbReference type="SUPFAM" id="SSF160719">
    <property type="entry name" value="gpW/gp25-like"/>
    <property type="match status" value="1"/>
</dbReference>
<dbReference type="Proteomes" id="UP001144471">
    <property type="component" value="Unassembled WGS sequence"/>
</dbReference>
<sequence length="99" mass="11104">MIYTLEAGKNINLKAKGVERILQNGCNILSVIQGEVVLGRGIGVDGDIIDTPLNRSQRLMNIKEQFGRYEPRLKVEKVSYVTDHQSGVLKPRVEVKIIE</sequence>
<accession>A0A9W6GLM7</accession>
<name>A0A9W6GLM7_9FUSO</name>
<gene>
    <name evidence="1" type="ORF">PM10SUCC1_28820</name>
</gene>
<proteinExistence type="predicted"/>
<keyword evidence="2" id="KW-1185">Reference proteome</keyword>
<dbReference type="EMBL" id="BSDY01000016">
    <property type="protein sequence ID" value="GLI57368.1"/>
    <property type="molecule type" value="Genomic_DNA"/>
</dbReference>
<dbReference type="RefSeq" id="WP_281836946.1">
    <property type="nucleotide sequence ID" value="NZ_BSDY01000016.1"/>
</dbReference>
<comment type="caution">
    <text evidence="1">The sequence shown here is derived from an EMBL/GenBank/DDBJ whole genome shotgun (WGS) entry which is preliminary data.</text>
</comment>
<evidence type="ECO:0000313" key="1">
    <source>
        <dbReference type="EMBL" id="GLI57368.1"/>
    </source>
</evidence>
<organism evidence="1 2">
    <name type="scientific">Propionigenium maris DSM 9537</name>
    <dbReference type="NCBI Taxonomy" id="1123000"/>
    <lineage>
        <taxon>Bacteria</taxon>
        <taxon>Fusobacteriati</taxon>
        <taxon>Fusobacteriota</taxon>
        <taxon>Fusobacteriia</taxon>
        <taxon>Fusobacteriales</taxon>
        <taxon>Fusobacteriaceae</taxon>
        <taxon>Propionigenium</taxon>
    </lineage>
</organism>
<evidence type="ECO:0000313" key="2">
    <source>
        <dbReference type="Proteomes" id="UP001144471"/>
    </source>
</evidence>
<dbReference type="AlphaFoldDB" id="A0A9W6GLM7"/>
<dbReference type="Gene3D" id="3.10.450.40">
    <property type="match status" value="1"/>
</dbReference>